<feature type="compositionally biased region" description="Polar residues" evidence="1">
    <location>
        <begin position="47"/>
        <end position="63"/>
    </location>
</feature>
<evidence type="ECO:0000256" key="1">
    <source>
        <dbReference type="SAM" id="MobiDB-lite"/>
    </source>
</evidence>
<feature type="compositionally biased region" description="Low complexity" evidence="1">
    <location>
        <begin position="1"/>
        <end position="33"/>
    </location>
</feature>
<organism evidence="2 3">
    <name type="scientific">Phytophthora aleatoria</name>
    <dbReference type="NCBI Taxonomy" id="2496075"/>
    <lineage>
        <taxon>Eukaryota</taxon>
        <taxon>Sar</taxon>
        <taxon>Stramenopiles</taxon>
        <taxon>Oomycota</taxon>
        <taxon>Peronosporomycetes</taxon>
        <taxon>Peronosporales</taxon>
        <taxon>Peronosporaceae</taxon>
        <taxon>Phytophthora</taxon>
    </lineage>
</organism>
<dbReference type="EMBL" id="JAENGY010000316">
    <property type="protein sequence ID" value="KAG6966074.1"/>
    <property type="molecule type" value="Genomic_DNA"/>
</dbReference>
<proteinExistence type="predicted"/>
<evidence type="ECO:0008006" key="4">
    <source>
        <dbReference type="Google" id="ProtNLM"/>
    </source>
</evidence>
<protein>
    <recommendedName>
        <fullName evidence="4">M-phase-specific PLK1-interacting protein</fullName>
    </recommendedName>
</protein>
<reference evidence="2" key="1">
    <citation type="submission" date="2021-01" db="EMBL/GenBank/DDBJ databases">
        <title>Phytophthora aleatoria, a newly-described species from Pinus radiata is distinct from Phytophthora cactorum isolates based on comparative genomics.</title>
        <authorList>
            <person name="Mcdougal R."/>
            <person name="Panda P."/>
            <person name="Williams N."/>
            <person name="Studholme D.J."/>
        </authorList>
    </citation>
    <scope>NUCLEOTIDE SEQUENCE</scope>
    <source>
        <strain evidence="2">NZFS 4037</strain>
    </source>
</reference>
<comment type="caution">
    <text evidence="2">The sequence shown here is derived from an EMBL/GenBank/DDBJ whole genome shotgun (WGS) entry which is preliminary data.</text>
</comment>
<dbReference type="AlphaFoldDB" id="A0A8J5IQ33"/>
<accession>A0A8J5IQ33</accession>
<gene>
    <name evidence="2" type="ORF">JG688_00006947</name>
</gene>
<evidence type="ECO:0000313" key="3">
    <source>
        <dbReference type="Proteomes" id="UP000709295"/>
    </source>
</evidence>
<feature type="region of interest" description="Disordered" evidence="1">
    <location>
        <begin position="1"/>
        <end position="77"/>
    </location>
</feature>
<evidence type="ECO:0000313" key="2">
    <source>
        <dbReference type="EMBL" id="KAG6966074.1"/>
    </source>
</evidence>
<sequence length="149" mass="17508">MPPQLQAMMRQMQQRQPKFQQQTQPPAPYQQHQVGGRRGGRGRGRGSFQQQNYKQNCGYNNHQSHIKRKRGPSDDVRDASRFFLPSFLKDPWKELEAANGPNAANEMQYVDRQREEMRPRQVQYATNDGPGRVFFQPSFLEDPWAQFVR</sequence>
<keyword evidence="3" id="KW-1185">Reference proteome</keyword>
<dbReference type="Proteomes" id="UP000709295">
    <property type="component" value="Unassembled WGS sequence"/>
</dbReference>
<name>A0A8J5IQ33_9STRA</name>